<reference evidence="3 4" key="1">
    <citation type="submission" date="2024-03" db="EMBL/GenBank/DDBJ databases">
        <authorList>
            <person name="Jo J.-H."/>
        </authorList>
    </citation>
    <scope>NUCLEOTIDE SEQUENCE [LARGE SCALE GENOMIC DNA]</scope>
    <source>
        <strain evidence="3 4">PS1R-30</strain>
    </source>
</reference>
<dbReference type="InterPro" id="IPR003010">
    <property type="entry name" value="C-N_Hydrolase"/>
</dbReference>
<proteinExistence type="predicted"/>
<keyword evidence="4" id="KW-1185">Reference proteome</keyword>
<feature type="region of interest" description="Disordered" evidence="1">
    <location>
        <begin position="1"/>
        <end position="21"/>
    </location>
</feature>
<evidence type="ECO:0000259" key="2">
    <source>
        <dbReference type="PROSITE" id="PS50263"/>
    </source>
</evidence>
<feature type="domain" description="CN hydrolase" evidence="2">
    <location>
        <begin position="31"/>
        <end position="109"/>
    </location>
</feature>
<feature type="compositionally biased region" description="Basic and acidic residues" evidence="1">
    <location>
        <begin position="1"/>
        <end position="13"/>
    </location>
</feature>
<dbReference type="PROSITE" id="PS50263">
    <property type="entry name" value="CN_HYDROLASE"/>
    <property type="match status" value="1"/>
</dbReference>
<dbReference type="InterPro" id="IPR036526">
    <property type="entry name" value="C-N_Hydrolase_sf"/>
</dbReference>
<gene>
    <name evidence="3" type="ORF">WG901_08590</name>
</gene>
<accession>A0ABU8RUM9</accession>
<sequence length="109" mass="11652">MENRRGLGRKAAECEEPASPDFHSPYRHGFVRVAACQPLCAVADPAFNLAEILKLAGKGDAQGVALMVFPELGLSANAIDDLLLQQALLDEVQAKLGELIDASRNLNPV</sequence>
<evidence type="ECO:0000313" key="3">
    <source>
        <dbReference type="EMBL" id="MEJ5976689.1"/>
    </source>
</evidence>
<dbReference type="SUPFAM" id="SSF56317">
    <property type="entry name" value="Carbon-nitrogen hydrolase"/>
    <property type="match status" value="1"/>
</dbReference>
<dbReference type="Proteomes" id="UP001361239">
    <property type="component" value="Unassembled WGS sequence"/>
</dbReference>
<organism evidence="3 4">
    <name type="scientific">Novosphingobium anseongense</name>
    <dbReference type="NCBI Taxonomy" id="3133436"/>
    <lineage>
        <taxon>Bacteria</taxon>
        <taxon>Pseudomonadati</taxon>
        <taxon>Pseudomonadota</taxon>
        <taxon>Alphaproteobacteria</taxon>
        <taxon>Sphingomonadales</taxon>
        <taxon>Sphingomonadaceae</taxon>
        <taxon>Novosphingobium</taxon>
    </lineage>
</organism>
<comment type="caution">
    <text evidence="3">The sequence shown here is derived from an EMBL/GenBank/DDBJ whole genome shotgun (WGS) entry which is preliminary data.</text>
</comment>
<evidence type="ECO:0000256" key="1">
    <source>
        <dbReference type="SAM" id="MobiDB-lite"/>
    </source>
</evidence>
<evidence type="ECO:0000313" key="4">
    <source>
        <dbReference type="Proteomes" id="UP001361239"/>
    </source>
</evidence>
<dbReference type="Gene3D" id="3.60.110.10">
    <property type="entry name" value="Carbon-nitrogen hydrolase"/>
    <property type="match status" value="1"/>
</dbReference>
<protein>
    <recommendedName>
        <fullName evidence="2">CN hydrolase domain-containing protein</fullName>
    </recommendedName>
</protein>
<dbReference type="RefSeq" id="WP_339586592.1">
    <property type="nucleotide sequence ID" value="NZ_JBBHJZ010000001.1"/>
</dbReference>
<dbReference type="EMBL" id="JBBHJZ010000001">
    <property type="protein sequence ID" value="MEJ5976689.1"/>
    <property type="molecule type" value="Genomic_DNA"/>
</dbReference>
<name>A0ABU8RUM9_9SPHN</name>